<sequence length="42" mass="4942">MNFLNIKDEEETGNVIPKTLDNKKKIKNCHEFYFTENHSSIA</sequence>
<dbReference type="EMBL" id="JAOZEV010000005">
    <property type="protein sequence ID" value="MCV9932342.1"/>
    <property type="molecule type" value="Genomic_DNA"/>
</dbReference>
<evidence type="ECO:0000313" key="2">
    <source>
        <dbReference type="Proteomes" id="UP001151133"/>
    </source>
</evidence>
<dbReference type="AlphaFoldDB" id="A0A9X2ZPG6"/>
<dbReference type="RefSeq" id="WP_264286623.1">
    <property type="nucleotide sequence ID" value="NZ_JAOZEV010000005.1"/>
</dbReference>
<organism evidence="1 2">
    <name type="scientific">Flavobacterium frigoritolerans</name>
    <dbReference type="NCBI Taxonomy" id="2987686"/>
    <lineage>
        <taxon>Bacteria</taxon>
        <taxon>Pseudomonadati</taxon>
        <taxon>Bacteroidota</taxon>
        <taxon>Flavobacteriia</taxon>
        <taxon>Flavobacteriales</taxon>
        <taxon>Flavobacteriaceae</taxon>
        <taxon>Flavobacterium</taxon>
    </lineage>
</organism>
<dbReference type="Proteomes" id="UP001151133">
    <property type="component" value="Unassembled WGS sequence"/>
</dbReference>
<protein>
    <submittedName>
        <fullName evidence="1">Uncharacterized protein</fullName>
    </submittedName>
</protein>
<accession>A0A9X2ZPG6</accession>
<keyword evidence="2" id="KW-1185">Reference proteome</keyword>
<evidence type="ECO:0000313" key="1">
    <source>
        <dbReference type="EMBL" id="MCV9932342.1"/>
    </source>
</evidence>
<name>A0A9X2ZPG6_9FLAO</name>
<proteinExistence type="predicted"/>
<reference evidence="1" key="1">
    <citation type="submission" date="2022-10" db="EMBL/GenBank/DDBJ databases">
        <title>Two novel species of Flavobacterium.</title>
        <authorList>
            <person name="Liu Q."/>
            <person name="Xin Y.-H."/>
        </authorList>
    </citation>
    <scope>NUCLEOTIDE SEQUENCE</scope>
    <source>
        <strain evidence="1">LS1R47</strain>
    </source>
</reference>
<comment type="caution">
    <text evidence="1">The sequence shown here is derived from an EMBL/GenBank/DDBJ whole genome shotgun (WGS) entry which is preliminary data.</text>
</comment>
<gene>
    <name evidence="1" type="ORF">OIU80_08605</name>
</gene>